<dbReference type="GO" id="GO:0008381">
    <property type="term" value="F:mechanosensitive monoatomic ion channel activity"/>
    <property type="evidence" value="ECO:0007669"/>
    <property type="project" value="InterPro"/>
</dbReference>
<sequence length="135" mass="15660">MPSRALPDTFPDSIAYRILAMYGLYFFLLFTFIRNTVFEQIDDVWLDEMPNVDRIYNICMEVYLCREMRYFEMEENFYSMLIFIMRSREVAIKLQAAQGEGVGAVENGDRSEASPRSSFTTIFSQGTISLVHGTT</sequence>
<dbReference type="Pfam" id="PF12166">
    <property type="entry name" value="Piezo_cap"/>
    <property type="match status" value="1"/>
</dbReference>
<accession>A0AAV8ZDG0</accession>
<feature type="domain" description="Piezo non-specific cation channel cap" evidence="2">
    <location>
        <begin position="18"/>
        <end position="94"/>
    </location>
</feature>
<dbReference type="AlphaFoldDB" id="A0AAV8ZDG0"/>
<gene>
    <name evidence="3" type="ORF">NQ318_008888</name>
</gene>
<dbReference type="Proteomes" id="UP001162162">
    <property type="component" value="Unassembled WGS sequence"/>
</dbReference>
<evidence type="ECO:0000256" key="1">
    <source>
        <dbReference type="SAM" id="Phobius"/>
    </source>
</evidence>
<organism evidence="3 4">
    <name type="scientific">Aromia moschata</name>
    <dbReference type="NCBI Taxonomy" id="1265417"/>
    <lineage>
        <taxon>Eukaryota</taxon>
        <taxon>Metazoa</taxon>
        <taxon>Ecdysozoa</taxon>
        <taxon>Arthropoda</taxon>
        <taxon>Hexapoda</taxon>
        <taxon>Insecta</taxon>
        <taxon>Pterygota</taxon>
        <taxon>Neoptera</taxon>
        <taxon>Endopterygota</taxon>
        <taxon>Coleoptera</taxon>
        <taxon>Polyphaga</taxon>
        <taxon>Cucujiformia</taxon>
        <taxon>Chrysomeloidea</taxon>
        <taxon>Cerambycidae</taxon>
        <taxon>Cerambycinae</taxon>
        <taxon>Callichromatini</taxon>
        <taxon>Aromia</taxon>
    </lineage>
</organism>
<feature type="transmembrane region" description="Helical" evidence="1">
    <location>
        <begin position="14"/>
        <end position="33"/>
    </location>
</feature>
<dbReference type="GO" id="GO:0042391">
    <property type="term" value="P:regulation of membrane potential"/>
    <property type="evidence" value="ECO:0007669"/>
    <property type="project" value="TreeGrafter"/>
</dbReference>
<dbReference type="PANTHER" id="PTHR13167:SF25">
    <property type="entry name" value="PIEZO-TYPE MECHANOSENSITIVE ION CHANNEL COMPONENT"/>
    <property type="match status" value="1"/>
</dbReference>
<evidence type="ECO:0000313" key="4">
    <source>
        <dbReference type="Proteomes" id="UP001162162"/>
    </source>
</evidence>
<name>A0AAV8ZDG0_9CUCU</name>
<dbReference type="InterPro" id="IPR027272">
    <property type="entry name" value="Piezo"/>
</dbReference>
<comment type="caution">
    <text evidence="3">The sequence shown here is derived from an EMBL/GenBank/DDBJ whole genome shotgun (WGS) entry which is preliminary data.</text>
</comment>
<evidence type="ECO:0000259" key="2">
    <source>
        <dbReference type="Pfam" id="PF12166"/>
    </source>
</evidence>
<keyword evidence="4" id="KW-1185">Reference proteome</keyword>
<dbReference type="GO" id="GO:0071260">
    <property type="term" value="P:cellular response to mechanical stimulus"/>
    <property type="evidence" value="ECO:0007669"/>
    <property type="project" value="TreeGrafter"/>
</dbReference>
<dbReference type="InterPro" id="IPR031334">
    <property type="entry name" value="Piezo_cap_dom"/>
</dbReference>
<keyword evidence="1" id="KW-0812">Transmembrane</keyword>
<keyword evidence="1" id="KW-1133">Transmembrane helix</keyword>
<dbReference type="PANTHER" id="PTHR13167">
    <property type="entry name" value="PIEZO-TYPE MECHANOSENSITIVE ION CHANNEL COMPONENT"/>
    <property type="match status" value="1"/>
</dbReference>
<keyword evidence="1" id="KW-0472">Membrane</keyword>
<protein>
    <recommendedName>
        <fullName evidence="2">Piezo non-specific cation channel cap domain-containing protein</fullName>
    </recommendedName>
</protein>
<dbReference type="EMBL" id="JAPWTK010000006">
    <property type="protein sequence ID" value="KAJ8961205.1"/>
    <property type="molecule type" value="Genomic_DNA"/>
</dbReference>
<dbReference type="GO" id="GO:0005261">
    <property type="term" value="F:monoatomic cation channel activity"/>
    <property type="evidence" value="ECO:0007669"/>
    <property type="project" value="TreeGrafter"/>
</dbReference>
<evidence type="ECO:0000313" key="3">
    <source>
        <dbReference type="EMBL" id="KAJ8961205.1"/>
    </source>
</evidence>
<dbReference type="GO" id="GO:0016020">
    <property type="term" value="C:membrane"/>
    <property type="evidence" value="ECO:0007669"/>
    <property type="project" value="InterPro"/>
</dbReference>
<reference evidence="3" key="1">
    <citation type="journal article" date="2023" name="Insect Mol. Biol.">
        <title>Genome sequencing provides insights into the evolution of gene families encoding plant cell wall-degrading enzymes in longhorned beetles.</title>
        <authorList>
            <person name="Shin N.R."/>
            <person name="Okamura Y."/>
            <person name="Kirsch R."/>
            <person name="Pauchet Y."/>
        </authorList>
    </citation>
    <scope>NUCLEOTIDE SEQUENCE</scope>
    <source>
        <strain evidence="3">AMC_N1</strain>
    </source>
</reference>
<dbReference type="GO" id="GO:0050982">
    <property type="term" value="P:detection of mechanical stimulus"/>
    <property type="evidence" value="ECO:0007669"/>
    <property type="project" value="TreeGrafter"/>
</dbReference>
<proteinExistence type="predicted"/>